<dbReference type="Proteomes" id="UP001154252">
    <property type="component" value="Unassembled WGS sequence"/>
</dbReference>
<keyword evidence="1" id="KW-0812">Transmembrane</keyword>
<sequence length="272" mass="30686">MRIPWASWLLAACMGTTINASNILEVDLVFPRNETYAPTEWFPVVFAVQNPERARYLNLGLEYILWNLDDSNDVRPFTHELRWANWTDKNPYLAHEFTGMFRNEGRWKVTWTLMWESCNEYAFENHRDVRNMISNMTSWSTWFTTQSTAPKVDLVAATANKTCLGQYGMAINVTDKTMQVPQGVTWSGGGYTNDTCVVVASSTQTPRPDPCRVDIDKTIVASMEASLKNRLCNWLDPPADCPKDDKNAGQQLAVAGVSCLLAAFGALGFFLM</sequence>
<name>A0A9W4P155_9EURO</name>
<keyword evidence="1" id="KW-0472">Membrane</keyword>
<evidence type="ECO:0000259" key="3">
    <source>
        <dbReference type="Pfam" id="PF23584"/>
    </source>
</evidence>
<proteinExistence type="predicted"/>
<keyword evidence="5" id="KW-1185">Reference proteome</keyword>
<dbReference type="AlphaFoldDB" id="A0A9W4P155"/>
<organism evidence="4 5">
    <name type="scientific">Penicillium egyptiacum</name>
    <dbReference type="NCBI Taxonomy" id="1303716"/>
    <lineage>
        <taxon>Eukaryota</taxon>
        <taxon>Fungi</taxon>
        <taxon>Dikarya</taxon>
        <taxon>Ascomycota</taxon>
        <taxon>Pezizomycotina</taxon>
        <taxon>Eurotiomycetes</taxon>
        <taxon>Eurotiomycetidae</taxon>
        <taxon>Eurotiales</taxon>
        <taxon>Aspergillaceae</taxon>
        <taxon>Penicillium</taxon>
    </lineage>
</organism>
<dbReference type="OrthoDB" id="4490227at2759"/>
<reference evidence="4" key="1">
    <citation type="submission" date="2021-07" db="EMBL/GenBank/DDBJ databases">
        <authorList>
            <person name="Branca A.L. A."/>
        </authorList>
    </citation>
    <scope>NUCLEOTIDE SEQUENCE</scope>
</reference>
<evidence type="ECO:0000256" key="2">
    <source>
        <dbReference type="SAM" id="SignalP"/>
    </source>
</evidence>
<dbReference type="InterPro" id="IPR055560">
    <property type="entry name" value="DUF7136"/>
</dbReference>
<feature type="chain" id="PRO_5040822555" description="DUF7136 domain-containing protein" evidence="2">
    <location>
        <begin position="21"/>
        <end position="272"/>
    </location>
</feature>
<protein>
    <recommendedName>
        <fullName evidence="3">DUF7136 domain-containing protein</fullName>
    </recommendedName>
</protein>
<dbReference type="Pfam" id="PF23584">
    <property type="entry name" value="DUF7136"/>
    <property type="match status" value="1"/>
</dbReference>
<feature type="signal peptide" evidence="2">
    <location>
        <begin position="1"/>
        <end position="20"/>
    </location>
</feature>
<evidence type="ECO:0000256" key="1">
    <source>
        <dbReference type="SAM" id="Phobius"/>
    </source>
</evidence>
<evidence type="ECO:0000313" key="5">
    <source>
        <dbReference type="Proteomes" id="UP001154252"/>
    </source>
</evidence>
<feature type="transmembrane region" description="Helical" evidence="1">
    <location>
        <begin position="252"/>
        <end position="271"/>
    </location>
</feature>
<dbReference type="EMBL" id="CAJVRC010000846">
    <property type="protein sequence ID" value="CAG8893423.1"/>
    <property type="molecule type" value="Genomic_DNA"/>
</dbReference>
<evidence type="ECO:0000313" key="4">
    <source>
        <dbReference type="EMBL" id="CAG8893423.1"/>
    </source>
</evidence>
<keyword evidence="1" id="KW-1133">Transmembrane helix</keyword>
<gene>
    <name evidence="4" type="ORF">PEGY_LOCUS3530</name>
</gene>
<accession>A0A9W4P155</accession>
<keyword evidence="2" id="KW-0732">Signal</keyword>
<comment type="caution">
    <text evidence="4">The sequence shown here is derived from an EMBL/GenBank/DDBJ whole genome shotgun (WGS) entry which is preliminary data.</text>
</comment>
<feature type="domain" description="DUF7136" evidence="3">
    <location>
        <begin position="20"/>
        <end position="241"/>
    </location>
</feature>